<dbReference type="InterPro" id="IPR036388">
    <property type="entry name" value="WH-like_DNA-bd_sf"/>
</dbReference>
<gene>
    <name evidence="5" type="ORF">EEI45_06465</name>
</gene>
<evidence type="ECO:0000313" key="5">
    <source>
        <dbReference type="EMBL" id="AZK44426.1"/>
    </source>
</evidence>
<dbReference type="InterPro" id="IPR050661">
    <property type="entry name" value="BglG_antiterminators"/>
</dbReference>
<dbReference type="PANTHER" id="PTHR30185">
    <property type="entry name" value="CRYPTIC BETA-GLUCOSIDE BGL OPERON ANTITERMINATOR"/>
    <property type="match status" value="1"/>
</dbReference>
<dbReference type="GO" id="GO:0006355">
    <property type="term" value="P:regulation of DNA-templated transcription"/>
    <property type="evidence" value="ECO:0007669"/>
    <property type="project" value="InterPro"/>
</dbReference>
<dbReference type="Gene3D" id="1.10.10.10">
    <property type="entry name" value="Winged helix-like DNA-binding domain superfamily/Winged helix DNA-binding domain"/>
    <property type="match status" value="1"/>
</dbReference>
<dbReference type="Pfam" id="PF08279">
    <property type="entry name" value="HTH_11"/>
    <property type="match status" value="1"/>
</dbReference>
<accession>A0A3Q8S2Z3</accession>
<keyword evidence="1" id="KW-0805">Transcription regulation</keyword>
<evidence type="ECO:0000259" key="4">
    <source>
        <dbReference type="Pfam" id="PF08279"/>
    </source>
</evidence>
<dbReference type="InterPro" id="IPR007737">
    <property type="entry name" value="Mga_HTH"/>
</dbReference>
<organism evidence="5 6">
    <name type="scientific">Erysipelothrix piscisicarius</name>
    <dbReference type="NCBI Taxonomy" id="2485784"/>
    <lineage>
        <taxon>Bacteria</taxon>
        <taxon>Bacillati</taxon>
        <taxon>Bacillota</taxon>
        <taxon>Erysipelotrichia</taxon>
        <taxon>Erysipelotrichales</taxon>
        <taxon>Erysipelotrichaceae</taxon>
        <taxon>Erysipelothrix</taxon>
    </lineage>
</organism>
<dbReference type="Proteomes" id="UP000278804">
    <property type="component" value="Chromosome"/>
</dbReference>
<keyword evidence="6" id="KW-1185">Reference proteome</keyword>
<evidence type="ECO:0000256" key="1">
    <source>
        <dbReference type="ARBA" id="ARBA00023015"/>
    </source>
</evidence>
<dbReference type="KEGG" id="eri:EEI45_06465"/>
<reference evidence="5 6" key="1">
    <citation type="journal article" date="2020" name="Int. J. Syst. Evol. Microbiol.">
        <title>Description of Erysipelothrix piscisicarius sp. nov., an emergent fish pathogen, and assessment of virulence using a tiger barb (Puntigrus tetrazona) infection model.</title>
        <authorList>
            <person name="Pomaranski E.K."/>
            <person name="Griffin M.J."/>
            <person name="Camus A.C."/>
            <person name="Armwood A.R."/>
            <person name="Shelley J."/>
            <person name="Waldbieser G.C."/>
            <person name="LaFrentz B.R."/>
            <person name="Garcia J.C."/>
            <person name="Yanong R."/>
            <person name="Soto E."/>
        </authorList>
    </citation>
    <scope>NUCLEOTIDE SEQUENCE [LARGE SCALE GENOMIC DNA]</scope>
    <source>
        <strain evidence="5 6">15TAL0474</strain>
    </source>
</reference>
<dbReference type="SUPFAM" id="SSF46785">
    <property type="entry name" value="Winged helix' DNA-binding domain"/>
    <property type="match status" value="1"/>
</dbReference>
<dbReference type="InterPro" id="IPR013196">
    <property type="entry name" value="HTH_11"/>
</dbReference>
<protein>
    <submittedName>
        <fullName evidence="5">HTH domain-containing protein</fullName>
    </submittedName>
</protein>
<dbReference type="InterPro" id="IPR036634">
    <property type="entry name" value="PRD_sf"/>
</dbReference>
<dbReference type="InterPro" id="IPR036390">
    <property type="entry name" value="WH_DNA-bd_sf"/>
</dbReference>
<sequence length="364" mass="42738">MMHQRRKQLLNILCDQNNYISSNQLAKQLNVSNKTIRNDLDLVEHFLAQYDLTLERKTGYGILLNCSEKQRYQLKILLESYNQDPDLTPKIRQDAIALTLLTEIDYTMDALSDLFYISKSSVYSDIKSIEKLFLFYNITLHRYEDKTFYLTGKERSLRNAIFDLLAKERTLHLLFKIIKKEKGACTGDLLHPGFDMTDDEIADLIEQLPDFSVMFDSINNYAHFIIRILVTMSRQNFDPTVEISETFKLALQKKPYLDIARQIIAILEKIQKRRYHEHECFYLQVYLLAYLNTKEDNDYQVEQFVDKLIVTWTELLPHAFVADGQLIQNLLNHLKPTAIRLAHDIIIQNPLPDIENNIKIHFGL</sequence>
<evidence type="ECO:0000259" key="3">
    <source>
        <dbReference type="Pfam" id="PF05043"/>
    </source>
</evidence>
<keyword evidence="2" id="KW-0804">Transcription</keyword>
<dbReference type="RefSeq" id="WP_125164599.1">
    <property type="nucleotide sequence ID" value="NZ_CP034234.1"/>
</dbReference>
<evidence type="ECO:0000256" key="2">
    <source>
        <dbReference type="ARBA" id="ARBA00023163"/>
    </source>
</evidence>
<dbReference type="PANTHER" id="PTHR30185:SF18">
    <property type="entry name" value="TRANSCRIPTIONAL REGULATOR MTLR"/>
    <property type="match status" value="1"/>
</dbReference>
<name>A0A3Q8S2Z3_9FIRM</name>
<dbReference type="EMBL" id="CP034234">
    <property type="protein sequence ID" value="AZK44426.1"/>
    <property type="molecule type" value="Genomic_DNA"/>
</dbReference>
<dbReference type="SUPFAM" id="SSF63520">
    <property type="entry name" value="PTS-regulatory domain, PRD"/>
    <property type="match status" value="1"/>
</dbReference>
<dbReference type="Pfam" id="PF05043">
    <property type="entry name" value="Mga"/>
    <property type="match status" value="1"/>
</dbReference>
<proteinExistence type="predicted"/>
<evidence type="ECO:0000313" key="6">
    <source>
        <dbReference type="Proteomes" id="UP000278804"/>
    </source>
</evidence>
<feature type="domain" description="Mga helix-turn-helix" evidence="3">
    <location>
        <begin position="99"/>
        <end position="164"/>
    </location>
</feature>
<feature type="domain" description="Helix-turn-helix type 11" evidence="4">
    <location>
        <begin position="5"/>
        <end position="60"/>
    </location>
</feature>
<dbReference type="AlphaFoldDB" id="A0A3Q8S2Z3"/>